<dbReference type="NCBIfam" id="TIGR04183">
    <property type="entry name" value="Por_Secre_tail"/>
    <property type="match status" value="1"/>
</dbReference>
<sequence length="97" mass="11125">MEFQNHANGTEIINEANEMDELLIYSFPTKSIFNVTKTTNTPLEIQVLDLTGRVVMSDIILSQKVTEVELKRNLPKGIYQLWFSDGIKVQVKKIILE</sequence>
<dbReference type="Proteomes" id="UP000751614">
    <property type="component" value="Unassembled WGS sequence"/>
</dbReference>
<protein>
    <submittedName>
        <fullName evidence="3">T9SS type A sorting domain-containing protein</fullName>
    </submittedName>
</protein>
<feature type="domain" description="Secretion system C-terminal sorting" evidence="2">
    <location>
        <begin position="27"/>
        <end position="95"/>
    </location>
</feature>
<gene>
    <name evidence="3" type="ORF">FGG15_13210</name>
</gene>
<accession>A0ABY2WJW7</accession>
<dbReference type="EMBL" id="VCNI01000002">
    <property type="protein sequence ID" value="TMU55136.1"/>
    <property type="molecule type" value="Genomic_DNA"/>
</dbReference>
<dbReference type="InterPro" id="IPR026444">
    <property type="entry name" value="Secre_tail"/>
</dbReference>
<evidence type="ECO:0000256" key="1">
    <source>
        <dbReference type="ARBA" id="ARBA00022729"/>
    </source>
</evidence>
<comment type="caution">
    <text evidence="3">The sequence shown here is derived from an EMBL/GenBank/DDBJ whole genome shotgun (WGS) entry which is preliminary data.</text>
</comment>
<organism evidence="3 4">
    <name type="scientific">Flagellimonas algicola</name>
    <dbReference type="NCBI Taxonomy" id="2583815"/>
    <lineage>
        <taxon>Bacteria</taxon>
        <taxon>Pseudomonadati</taxon>
        <taxon>Bacteroidota</taxon>
        <taxon>Flavobacteriia</taxon>
        <taxon>Flavobacteriales</taxon>
        <taxon>Flavobacteriaceae</taxon>
        <taxon>Flagellimonas</taxon>
    </lineage>
</organism>
<name>A0ABY2WJW7_9FLAO</name>
<reference evidence="3 4" key="1">
    <citation type="submission" date="2019-05" db="EMBL/GenBank/DDBJ databases">
        <title>Flagellimonas sp. AsT0115, sp. nov., isolated from a marine red algae, Asparagopsis taxiformis.</title>
        <authorList>
            <person name="Kim J."/>
            <person name="Jeong S.E."/>
            <person name="Jeon C.O."/>
        </authorList>
    </citation>
    <scope>NUCLEOTIDE SEQUENCE [LARGE SCALE GENOMIC DNA]</scope>
    <source>
        <strain evidence="3 4">AsT0115</strain>
    </source>
</reference>
<dbReference type="Pfam" id="PF18962">
    <property type="entry name" value="Por_Secre_tail"/>
    <property type="match status" value="1"/>
</dbReference>
<proteinExistence type="predicted"/>
<keyword evidence="4" id="KW-1185">Reference proteome</keyword>
<dbReference type="RefSeq" id="WP_138836984.1">
    <property type="nucleotide sequence ID" value="NZ_VCNI01000002.1"/>
</dbReference>
<keyword evidence="1" id="KW-0732">Signal</keyword>
<evidence type="ECO:0000313" key="4">
    <source>
        <dbReference type="Proteomes" id="UP000751614"/>
    </source>
</evidence>
<evidence type="ECO:0000313" key="3">
    <source>
        <dbReference type="EMBL" id="TMU55136.1"/>
    </source>
</evidence>
<evidence type="ECO:0000259" key="2">
    <source>
        <dbReference type="Pfam" id="PF18962"/>
    </source>
</evidence>